<name>D5RM29_9PROT</name>
<evidence type="ECO:0000256" key="1">
    <source>
        <dbReference type="SAM" id="MobiDB-lite"/>
    </source>
</evidence>
<dbReference type="EMBL" id="ADVL01000345">
    <property type="protein sequence ID" value="EFH11643.1"/>
    <property type="molecule type" value="Genomic_DNA"/>
</dbReference>
<evidence type="ECO:0000313" key="3">
    <source>
        <dbReference type="EMBL" id="EFH11643.1"/>
    </source>
</evidence>
<feature type="region of interest" description="Disordered" evidence="1">
    <location>
        <begin position="1"/>
        <end position="32"/>
    </location>
</feature>
<keyword evidence="4" id="KW-1185">Reference proteome</keyword>
<comment type="caution">
    <text evidence="3">The sequence shown here is derived from an EMBL/GenBank/DDBJ whole genome shotgun (WGS) entry which is preliminary data.</text>
</comment>
<evidence type="ECO:0000313" key="4">
    <source>
        <dbReference type="Proteomes" id="UP000005324"/>
    </source>
</evidence>
<dbReference type="InterPro" id="IPR019301">
    <property type="entry name" value="Flagellar_prot_FlgJ_N"/>
</dbReference>
<feature type="domain" description="Flagellar protein FlgJ N-terminal" evidence="2">
    <location>
        <begin position="51"/>
        <end position="92"/>
    </location>
</feature>
<proteinExistence type="predicted"/>
<evidence type="ECO:0000259" key="2">
    <source>
        <dbReference type="Pfam" id="PF10135"/>
    </source>
</evidence>
<dbReference type="RefSeq" id="WP_007004557.1">
    <property type="nucleotide sequence ID" value="NZ_GG770779.1"/>
</dbReference>
<reference evidence="3 4" key="1">
    <citation type="submission" date="2010-04" db="EMBL/GenBank/DDBJ databases">
        <authorList>
            <person name="Qin X."/>
            <person name="Bachman B."/>
            <person name="Battles P."/>
            <person name="Bell A."/>
            <person name="Bess C."/>
            <person name="Bickham C."/>
            <person name="Chaboub L."/>
            <person name="Chen D."/>
            <person name="Coyle M."/>
            <person name="Deiros D.R."/>
            <person name="Dinh H."/>
            <person name="Forbes L."/>
            <person name="Fowler G."/>
            <person name="Francisco L."/>
            <person name="Fu Q."/>
            <person name="Gubbala S."/>
            <person name="Hale W."/>
            <person name="Han Y."/>
            <person name="Hemphill L."/>
            <person name="Highlander S.K."/>
            <person name="Hirani K."/>
            <person name="Hogues M."/>
            <person name="Jackson L."/>
            <person name="Jakkamsetti A."/>
            <person name="Javaid M."/>
            <person name="Jiang H."/>
            <person name="Korchina V."/>
            <person name="Kovar C."/>
            <person name="Lara F."/>
            <person name="Lee S."/>
            <person name="Mata R."/>
            <person name="Mathew T."/>
            <person name="Moen C."/>
            <person name="Morales K."/>
            <person name="Munidasa M."/>
            <person name="Nazareth L."/>
            <person name="Ngo R."/>
            <person name="Nguyen L."/>
            <person name="Okwuonu G."/>
            <person name="Ongeri F."/>
            <person name="Patil S."/>
            <person name="Petrosino J."/>
            <person name="Pham C."/>
            <person name="Pham P."/>
            <person name="Pu L.-L."/>
            <person name="Puazo M."/>
            <person name="Raj R."/>
            <person name="Reid J."/>
            <person name="Rouhana J."/>
            <person name="Saada N."/>
            <person name="Shang Y."/>
            <person name="Simmons D."/>
            <person name="Thornton R."/>
            <person name="Warren J."/>
            <person name="Weissenberger G."/>
            <person name="Zhang J."/>
            <person name="Zhang L."/>
            <person name="Zhou C."/>
            <person name="Zhu D."/>
            <person name="Muzny D."/>
            <person name="Worley K."/>
            <person name="Gibbs R."/>
        </authorList>
    </citation>
    <scope>NUCLEOTIDE SEQUENCE [LARGE SCALE GENOMIC DNA]</scope>
    <source>
        <strain evidence="3 4">ATCC 49957</strain>
    </source>
</reference>
<accession>D5RM29</accession>
<protein>
    <recommendedName>
        <fullName evidence="2">Flagellar protein FlgJ N-terminal domain-containing protein</fullName>
    </recommendedName>
</protein>
<organism evidence="3 4">
    <name type="scientific">Pseudoroseomonas cervicalis ATCC 49957</name>
    <dbReference type="NCBI Taxonomy" id="525371"/>
    <lineage>
        <taxon>Bacteria</taxon>
        <taxon>Pseudomonadati</taxon>
        <taxon>Pseudomonadota</taxon>
        <taxon>Alphaproteobacteria</taxon>
        <taxon>Acetobacterales</taxon>
        <taxon>Roseomonadaceae</taxon>
        <taxon>Roseomonas</taxon>
    </lineage>
</organism>
<dbReference type="HOGENOM" id="CLU_155700_2_2_5"/>
<dbReference type="Pfam" id="PF10135">
    <property type="entry name" value="Rod-binding"/>
    <property type="match status" value="1"/>
</dbReference>
<dbReference type="Proteomes" id="UP000005324">
    <property type="component" value="Unassembled WGS sequence"/>
</dbReference>
<dbReference type="AlphaFoldDB" id="D5RM29"/>
<sequence length="108" mass="11185">MADLSKPAGLPQAGLPTAPAAPRGQSLPEMRKAAEQFEAQVLGALLQPVFATLPSNGLFSGGAAEAQWRPMLVEEYGRSLTRAGGVGIAGQVLQEMLRLQARGGGESE</sequence>
<gene>
    <name evidence="3" type="ORF">HMPREF0731_2140</name>
</gene>